<evidence type="ECO:0000313" key="2">
    <source>
        <dbReference type="Proteomes" id="UP001482620"/>
    </source>
</evidence>
<accession>A0ABV0V826</accession>
<gene>
    <name evidence="1" type="ORF">ILYODFUR_032783</name>
</gene>
<proteinExistence type="predicted"/>
<organism evidence="1 2">
    <name type="scientific">Ilyodon furcidens</name>
    <name type="common">goldbreast splitfin</name>
    <dbReference type="NCBI Taxonomy" id="33524"/>
    <lineage>
        <taxon>Eukaryota</taxon>
        <taxon>Metazoa</taxon>
        <taxon>Chordata</taxon>
        <taxon>Craniata</taxon>
        <taxon>Vertebrata</taxon>
        <taxon>Euteleostomi</taxon>
        <taxon>Actinopterygii</taxon>
        <taxon>Neopterygii</taxon>
        <taxon>Teleostei</taxon>
        <taxon>Neoteleostei</taxon>
        <taxon>Acanthomorphata</taxon>
        <taxon>Ovalentaria</taxon>
        <taxon>Atherinomorphae</taxon>
        <taxon>Cyprinodontiformes</taxon>
        <taxon>Goodeidae</taxon>
        <taxon>Ilyodon</taxon>
    </lineage>
</organism>
<dbReference type="EMBL" id="JAHRIQ010098098">
    <property type="protein sequence ID" value="MEQ2253500.1"/>
    <property type="molecule type" value="Genomic_DNA"/>
</dbReference>
<sequence>MLLLRLLQCPGFRSSSLPGCKASTKIQVIFQLAASWLLALSASSISEPCSPSTVLPIQEPTPDAVLTILLDHKKLTGSSSTPCSPPKNTHLVPDSSFPWIKLISLKQPCISAPRLHHLPPWRFIYSHPCSCSRCYIDSRFPIRYGFPSVSLTLTRQKRRVLVAGSEPSRCARATGELR</sequence>
<name>A0ABV0V826_9TELE</name>
<keyword evidence="2" id="KW-1185">Reference proteome</keyword>
<evidence type="ECO:0000313" key="1">
    <source>
        <dbReference type="EMBL" id="MEQ2253500.1"/>
    </source>
</evidence>
<dbReference type="Proteomes" id="UP001482620">
    <property type="component" value="Unassembled WGS sequence"/>
</dbReference>
<reference evidence="1 2" key="1">
    <citation type="submission" date="2021-06" db="EMBL/GenBank/DDBJ databases">
        <authorList>
            <person name="Palmer J.M."/>
        </authorList>
    </citation>
    <scope>NUCLEOTIDE SEQUENCE [LARGE SCALE GENOMIC DNA]</scope>
    <source>
        <strain evidence="2">if_2019</strain>
        <tissue evidence="1">Muscle</tissue>
    </source>
</reference>
<protein>
    <submittedName>
        <fullName evidence="1">Uncharacterized protein</fullName>
    </submittedName>
</protein>
<comment type="caution">
    <text evidence="1">The sequence shown here is derived from an EMBL/GenBank/DDBJ whole genome shotgun (WGS) entry which is preliminary data.</text>
</comment>